<accession>A0A1B6HSC8</accession>
<sequence>FRARNVIFFKVPESPSRDVQAKKTHDKTLIESILAASNLEGEDLVTFHRLGKTTVTNHRPLKVVLVSKEKAIKLLRNFKRDVIVKVNASLSEMSISSDKTPAERSFLADLRSELNDRIGKGETGLT</sequence>
<gene>
    <name evidence="1" type="ORF">g.1813</name>
</gene>
<protein>
    <submittedName>
        <fullName evidence="1">Uncharacterized protein</fullName>
    </submittedName>
</protein>
<evidence type="ECO:0000313" key="1">
    <source>
        <dbReference type="EMBL" id="JAS77577.1"/>
    </source>
</evidence>
<reference evidence="1" key="1">
    <citation type="submission" date="2015-11" db="EMBL/GenBank/DDBJ databases">
        <title>De novo transcriptome assembly of four potential Pierce s Disease insect vectors from Arizona vineyards.</title>
        <authorList>
            <person name="Tassone E.E."/>
        </authorList>
    </citation>
    <scope>NUCLEOTIDE SEQUENCE</scope>
</reference>
<feature type="non-terminal residue" evidence="1">
    <location>
        <position position="1"/>
    </location>
</feature>
<feature type="non-terminal residue" evidence="1">
    <location>
        <position position="126"/>
    </location>
</feature>
<proteinExistence type="predicted"/>
<dbReference type="AlphaFoldDB" id="A0A1B6HSC8"/>
<name>A0A1B6HSC8_9HEMI</name>
<dbReference type="EMBL" id="GECU01030129">
    <property type="protein sequence ID" value="JAS77577.1"/>
    <property type="molecule type" value="Transcribed_RNA"/>
</dbReference>
<organism evidence="1">
    <name type="scientific">Homalodisca liturata</name>
    <dbReference type="NCBI Taxonomy" id="320908"/>
    <lineage>
        <taxon>Eukaryota</taxon>
        <taxon>Metazoa</taxon>
        <taxon>Ecdysozoa</taxon>
        <taxon>Arthropoda</taxon>
        <taxon>Hexapoda</taxon>
        <taxon>Insecta</taxon>
        <taxon>Pterygota</taxon>
        <taxon>Neoptera</taxon>
        <taxon>Paraneoptera</taxon>
        <taxon>Hemiptera</taxon>
        <taxon>Auchenorrhyncha</taxon>
        <taxon>Membracoidea</taxon>
        <taxon>Cicadellidae</taxon>
        <taxon>Cicadellinae</taxon>
        <taxon>Proconiini</taxon>
        <taxon>Homalodisca</taxon>
    </lineage>
</organism>